<dbReference type="EMBL" id="BACD03000002">
    <property type="protein sequence ID" value="GAO46170.1"/>
    <property type="molecule type" value="Genomic_DNA"/>
</dbReference>
<feature type="region of interest" description="Disordered" evidence="6">
    <location>
        <begin position="403"/>
        <end position="480"/>
    </location>
</feature>
<reference evidence="7 8" key="2">
    <citation type="journal article" date="2014" name="J. Gen. Appl. Microbiol.">
        <title>The early diverging ascomycetous budding yeast Saitoella complicata has three histone deacetylases belonging to the Clr6, Hos2, and Rpd3 lineages.</title>
        <authorList>
            <person name="Nishida H."/>
            <person name="Matsumoto T."/>
            <person name="Kondo S."/>
            <person name="Hamamoto M."/>
            <person name="Yoshikawa H."/>
        </authorList>
    </citation>
    <scope>NUCLEOTIDE SEQUENCE [LARGE SCALE GENOMIC DNA]</scope>
    <source>
        <strain evidence="7 8">NRRL Y-17804</strain>
    </source>
</reference>
<keyword evidence="4" id="KW-0456">Lyase</keyword>
<feature type="compositionally biased region" description="Polar residues" evidence="6">
    <location>
        <begin position="529"/>
        <end position="541"/>
    </location>
</feature>
<evidence type="ECO:0000256" key="4">
    <source>
        <dbReference type="ARBA" id="ARBA00023239"/>
    </source>
</evidence>
<dbReference type="Gene3D" id="3.30.1360.20">
    <property type="entry name" value="Transcriptional coactivator/pterin dehydratase"/>
    <property type="match status" value="1"/>
</dbReference>
<evidence type="ECO:0000313" key="7">
    <source>
        <dbReference type="EMBL" id="GAO46170.1"/>
    </source>
</evidence>
<dbReference type="InterPro" id="IPR036428">
    <property type="entry name" value="PCD_sf"/>
</dbReference>
<feature type="compositionally biased region" description="Polar residues" evidence="6">
    <location>
        <begin position="412"/>
        <end position="422"/>
    </location>
</feature>
<dbReference type="SUPFAM" id="SSF55248">
    <property type="entry name" value="PCD-like"/>
    <property type="match status" value="1"/>
</dbReference>
<reference evidence="7 8" key="3">
    <citation type="journal article" date="2015" name="Genome Announc.">
        <title>Draft Genome Sequence of the Archiascomycetous Yeast Saitoella complicata.</title>
        <authorList>
            <person name="Yamauchi K."/>
            <person name="Kondo S."/>
            <person name="Hamamoto M."/>
            <person name="Takahashi Y."/>
            <person name="Ogura Y."/>
            <person name="Hayashi T."/>
            <person name="Nishida H."/>
        </authorList>
    </citation>
    <scope>NUCLEOTIDE SEQUENCE [LARGE SCALE GENOMIC DNA]</scope>
    <source>
        <strain evidence="7 8">NRRL Y-17804</strain>
    </source>
</reference>
<keyword evidence="8" id="KW-1185">Reference proteome</keyword>
<feature type="compositionally biased region" description="Basic and acidic residues" evidence="6">
    <location>
        <begin position="425"/>
        <end position="447"/>
    </location>
</feature>
<accession>A0A0E9N9T5</accession>
<dbReference type="GO" id="GO:0008124">
    <property type="term" value="F:4-alpha-hydroxytetrahydrobiopterin dehydratase activity"/>
    <property type="evidence" value="ECO:0007669"/>
    <property type="project" value="UniProtKB-EC"/>
</dbReference>
<proteinExistence type="inferred from homology"/>
<dbReference type="AlphaFoldDB" id="A0A0E9N9T5"/>
<evidence type="ECO:0000256" key="5">
    <source>
        <dbReference type="ARBA" id="ARBA00030497"/>
    </source>
</evidence>
<comment type="caution">
    <text evidence="7">The sequence shown here is derived from an EMBL/GenBank/DDBJ whole genome shotgun (WGS) entry which is preliminary data.</text>
</comment>
<dbReference type="Pfam" id="PF01329">
    <property type="entry name" value="Pterin_4a"/>
    <property type="match status" value="1"/>
</dbReference>
<dbReference type="PANTHER" id="PTHR12599:SF0">
    <property type="entry name" value="PTERIN-4-ALPHA-CARBINOLAMINE DEHYDRATASE"/>
    <property type="match status" value="1"/>
</dbReference>
<feature type="compositionally biased region" description="Polar residues" evidence="6">
    <location>
        <begin position="459"/>
        <end position="473"/>
    </location>
</feature>
<dbReference type="Proteomes" id="UP000033140">
    <property type="component" value="Unassembled WGS sequence"/>
</dbReference>
<dbReference type="GO" id="GO:0006729">
    <property type="term" value="P:tetrahydrobiopterin biosynthetic process"/>
    <property type="evidence" value="ECO:0007669"/>
    <property type="project" value="InterPro"/>
</dbReference>
<evidence type="ECO:0000256" key="3">
    <source>
        <dbReference type="ARBA" id="ARBA00013252"/>
    </source>
</evidence>
<dbReference type="PANTHER" id="PTHR12599">
    <property type="entry name" value="PTERIN-4-ALPHA-CARBINOLAMINE DEHYDRATASE"/>
    <property type="match status" value="1"/>
</dbReference>
<dbReference type="InterPro" id="IPR001533">
    <property type="entry name" value="Pterin_deHydtase"/>
</dbReference>
<evidence type="ECO:0000256" key="6">
    <source>
        <dbReference type="SAM" id="MobiDB-lite"/>
    </source>
</evidence>
<comment type="catalytic activity">
    <reaction evidence="1">
        <text>(4aS,6R)-4a-hydroxy-L-erythro-5,6,7,8-tetrahydrobiopterin = (6R)-L-erythro-6,7-dihydrobiopterin + H2O</text>
        <dbReference type="Rhea" id="RHEA:11920"/>
        <dbReference type="ChEBI" id="CHEBI:15377"/>
        <dbReference type="ChEBI" id="CHEBI:15642"/>
        <dbReference type="ChEBI" id="CHEBI:43120"/>
        <dbReference type="EC" id="4.2.1.96"/>
    </reaction>
</comment>
<feature type="region of interest" description="Disordered" evidence="6">
    <location>
        <begin position="506"/>
        <end position="541"/>
    </location>
</feature>
<reference evidence="7 8" key="1">
    <citation type="journal article" date="2011" name="J. Gen. Appl. Microbiol.">
        <title>Draft genome sequencing of the enigmatic yeast Saitoella complicata.</title>
        <authorList>
            <person name="Nishida H."/>
            <person name="Hamamoto M."/>
            <person name="Sugiyama J."/>
        </authorList>
    </citation>
    <scope>NUCLEOTIDE SEQUENCE [LARGE SCALE GENOMIC DNA]</scope>
    <source>
        <strain evidence="7 8">NRRL Y-17804</strain>
    </source>
</reference>
<organism evidence="7 8">
    <name type="scientific">Saitoella complicata (strain BCRC 22490 / CBS 7301 / JCM 7358 / NBRC 10748 / NRRL Y-17804)</name>
    <dbReference type="NCBI Taxonomy" id="698492"/>
    <lineage>
        <taxon>Eukaryota</taxon>
        <taxon>Fungi</taxon>
        <taxon>Dikarya</taxon>
        <taxon>Ascomycota</taxon>
        <taxon>Taphrinomycotina</taxon>
        <taxon>Taphrinomycotina incertae sedis</taxon>
        <taxon>Saitoella</taxon>
    </lineage>
</organism>
<dbReference type="STRING" id="698492.A0A0E9N9T5"/>
<sequence length="541" mass="57265">MTFTRAIEDERTLNSFPIVDIYHLFLLDLTEVVLQLLTLKDVTIGTAGLSGAGRDASVQTTVTELVGDGGLDLSSLGTLSELALDVLGTLNGLNGLGSLLLTEGLSVVSLVPLTEGSGIDLDDGGLGEGVGADQLVVGRVEDDTDDTGLLGDTLGSPGEVTGVQAESTELAVTTTDTDLVNALGADTGVGGLTTKLELSLLAVLGALGTSLRALVAGVTRDTHLLLIRGTHLGGTVGGCRIGQAFTRPNFAAKCGPLPSHTEAMLRPLLKSLFRRQGVRTVPAVQLDAPKVVAAPIPIARLEKLYAKGWKGVSMSEPIEGMVHVKALERTFAFSNFSTAFAFMTRVALQCEKYNHHPQWTNSRGWNTITITWTTDDAGGAVTEKDLMAAKRCSTYAAQMGEVTPATVDESVPQETDPTSALYNTHDGELSRSADNDHGRSVTNKRQESVMPPATEDTSKVSTPSQYTANQSPPKQHAPKANAPKLLNYSASQERKDRIFGILDDMKKTYGNPTTAGREHNESAAIKPQVTKSDISEDTTTL</sequence>
<name>A0A0E9N9T5_SAICN</name>
<protein>
    <recommendedName>
        <fullName evidence="3">4a-hydroxytetrahydrobiopterin dehydratase</fullName>
        <ecNumber evidence="3">4.2.1.96</ecNumber>
    </recommendedName>
    <alternativeName>
        <fullName evidence="5">4-alpha-hydroxy-tetrahydropterin dehydratase</fullName>
    </alternativeName>
</protein>
<evidence type="ECO:0000313" key="8">
    <source>
        <dbReference type="Proteomes" id="UP000033140"/>
    </source>
</evidence>
<dbReference type="EC" id="4.2.1.96" evidence="3"/>
<gene>
    <name evidence="7" type="ORF">G7K_0407-t1</name>
</gene>
<evidence type="ECO:0000256" key="1">
    <source>
        <dbReference type="ARBA" id="ARBA00001554"/>
    </source>
</evidence>
<comment type="similarity">
    <text evidence="2">Belongs to the pterin-4-alpha-carbinolamine dehydratase family.</text>
</comment>
<evidence type="ECO:0000256" key="2">
    <source>
        <dbReference type="ARBA" id="ARBA00006472"/>
    </source>
</evidence>